<dbReference type="Proteomes" id="UP001586593">
    <property type="component" value="Unassembled WGS sequence"/>
</dbReference>
<evidence type="ECO:0000313" key="8">
    <source>
        <dbReference type="EMBL" id="KAL1835054.1"/>
    </source>
</evidence>
<evidence type="ECO:0000256" key="2">
    <source>
        <dbReference type="ARBA" id="ARBA00007441"/>
    </source>
</evidence>
<evidence type="ECO:0000256" key="4">
    <source>
        <dbReference type="ARBA" id="ARBA00022679"/>
    </source>
</evidence>
<evidence type="ECO:0000256" key="6">
    <source>
        <dbReference type="SAM" id="MobiDB-lite"/>
    </source>
</evidence>
<dbReference type="SUPFAM" id="SSF53383">
    <property type="entry name" value="PLP-dependent transferases"/>
    <property type="match status" value="1"/>
</dbReference>
<accession>A0ABR3UZK2</accession>
<keyword evidence="4" id="KW-0808">Transferase</keyword>
<dbReference type="PANTHER" id="PTHR42790:SF21">
    <property type="entry name" value="AROMATIC_AMINOADIPATE AMINOTRANSFERASE 1"/>
    <property type="match status" value="1"/>
</dbReference>
<sequence>MPSPPAQQQPPPPQPDPQPASTTSSPEAFLDSLIPSLLSMDVDGRVLRLDSFSKVVVPGSRLGWVTGSEQIIERFVRHAEVCNQGPAGFSQVVLHKLLDETWGHDGYLRWLMNLRHEYTQRRDAMLAACEAHLPKEVVSWNVPLAGMFHWLRVDHTRHPDASRRGILDIEEDIFNLCLDKGVLVARGSWFRAERDKEPSDLFFRATFAAATPENMTEAIRRFGAAVRQSFRM</sequence>
<comment type="similarity">
    <text evidence="2">Belongs to the class-I pyridoxal-phosphate-dependent aminotransferase family.</text>
</comment>
<dbReference type="InterPro" id="IPR050859">
    <property type="entry name" value="Class-I_PLP-dep_aminotransf"/>
</dbReference>
<gene>
    <name evidence="8" type="ORF">VTK73DRAFT_6358</name>
</gene>
<dbReference type="InterPro" id="IPR004839">
    <property type="entry name" value="Aminotransferase_I/II_large"/>
</dbReference>
<reference evidence="8 9" key="1">
    <citation type="journal article" date="2024" name="Commun. Biol.">
        <title>Comparative genomic analysis of thermophilic fungi reveals convergent evolutionary adaptations and gene losses.</title>
        <authorList>
            <person name="Steindorff A.S."/>
            <person name="Aguilar-Pontes M.V."/>
            <person name="Robinson A.J."/>
            <person name="Andreopoulos B."/>
            <person name="LaButti K."/>
            <person name="Kuo A."/>
            <person name="Mondo S."/>
            <person name="Riley R."/>
            <person name="Otillar R."/>
            <person name="Haridas S."/>
            <person name="Lipzen A."/>
            <person name="Grimwood J."/>
            <person name="Schmutz J."/>
            <person name="Clum A."/>
            <person name="Reid I.D."/>
            <person name="Moisan M.C."/>
            <person name="Butler G."/>
            <person name="Nguyen T.T.M."/>
            <person name="Dewar K."/>
            <person name="Conant G."/>
            <person name="Drula E."/>
            <person name="Henrissat B."/>
            <person name="Hansel C."/>
            <person name="Singer S."/>
            <person name="Hutchinson M.I."/>
            <person name="de Vries R.P."/>
            <person name="Natvig D.O."/>
            <person name="Powell A.J."/>
            <person name="Tsang A."/>
            <person name="Grigoriev I.V."/>
        </authorList>
    </citation>
    <scope>NUCLEOTIDE SEQUENCE [LARGE SCALE GENOMIC DNA]</scope>
    <source>
        <strain evidence="8 9">ATCC 24622</strain>
    </source>
</reference>
<dbReference type="CDD" id="cd00609">
    <property type="entry name" value="AAT_like"/>
    <property type="match status" value="1"/>
</dbReference>
<name>A0ABR3UZK2_9PEZI</name>
<keyword evidence="5" id="KW-0663">Pyridoxal phosphate</keyword>
<organism evidence="8 9">
    <name type="scientific">Phialemonium thermophilum</name>
    <dbReference type="NCBI Taxonomy" id="223376"/>
    <lineage>
        <taxon>Eukaryota</taxon>
        <taxon>Fungi</taxon>
        <taxon>Dikarya</taxon>
        <taxon>Ascomycota</taxon>
        <taxon>Pezizomycotina</taxon>
        <taxon>Sordariomycetes</taxon>
        <taxon>Sordariomycetidae</taxon>
        <taxon>Cephalothecales</taxon>
        <taxon>Cephalothecaceae</taxon>
        <taxon>Phialemonium</taxon>
    </lineage>
</organism>
<keyword evidence="3" id="KW-0032">Aminotransferase</keyword>
<evidence type="ECO:0000256" key="3">
    <source>
        <dbReference type="ARBA" id="ARBA00022576"/>
    </source>
</evidence>
<dbReference type="InterPro" id="IPR015421">
    <property type="entry name" value="PyrdxlP-dep_Trfase_major"/>
</dbReference>
<dbReference type="Gene3D" id="3.40.640.10">
    <property type="entry name" value="Type I PLP-dependent aspartate aminotransferase-like (Major domain)"/>
    <property type="match status" value="1"/>
</dbReference>
<evidence type="ECO:0000256" key="1">
    <source>
        <dbReference type="ARBA" id="ARBA00001933"/>
    </source>
</evidence>
<dbReference type="Pfam" id="PF00155">
    <property type="entry name" value="Aminotran_1_2"/>
    <property type="match status" value="1"/>
</dbReference>
<evidence type="ECO:0000259" key="7">
    <source>
        <dbReference type="Pfam" id="PF00155"/>
    </source>
</evidence>
<feature type="domain" description="Aminotransferase class I/classII large" evidence="7">
    <location>
        <begin position="37"/>
        <end position="222"/>
    </location>
</feature>
<proteinExistence type="inferred from homology"/>
<feature type="region of interest" description="Disordered" evidence="6">
    <location>
        <begin position="1"/>
        <end position="26"/>
    </location>
</feature>
<feature type="compositionally biased region" description="Pro residues" evidence="6">
    <location>
        <begin position="1"/>
        <end position="18"/>
    </location>
</feature>
<keyword evidence="9" id="KW-1185">Reference proteome</keyword>
<dbReference type="EMBL" id="JAZHXJ010003587">
    <property type="protein sequence ID" value="KAL1835054.1"/>
    <property type="molecule type" value="Genomic_DNA"/>
</dbReference>
<evidence type="ECO:0000313" key="9">
    <source>
        <dbReference type="Proteomes" id="UP001586593"/>
    </source>
</evidence>
<protein>
    <recommendedName>
        <fullName evidence="7">Aminotransferase class I/classII large domain-containing protein</fullName>
    </recommendedName>
</protein>
<comment type="caution">
    <text evidence="8">The sequence shown here is derived from an EMBL/GenBank/DDBJ whole genome shotgun (WGS) entry which is preliminary data.</text>
</comment>
<evidence type="ECO:0000256" key="5">
    <source>
        <dbReference type="ARBA" id="ARBA00022898"/>
    </source>
</evidence>
<dbReference type="PANTHER" id="PTHR42790">
    <property type="entry name" value="AMINOTRANSFERASE"/>
    <property type="match status" value="1"/>
</dbReference>
<dbReference type="InterPro" id="IPR015424">
    <property type="entry name" value="PyrdxlP-dep_Trfase"/>
</dbReference>
<comment type="cofactor">
    <cofactor evidence="1">
        <name>pyridoxal 5'-phosphate</name>
        <dbReference type="ChEBI" id="CHEBI:597326"/>
    </cofactor>
</comment>